<proteinExistence type="predicted"/>
<gene>
    <name evidence="9" type="ORF">SAMN02745157_3412</name>
</gene>
<protein>
    <recommendedName>
        <fullName evidence="2">histidine kinase</fullName>
        <ecNumber evidence="2">2.7.13.3</ecNumber>
    </recommendedName>
</protein>
<evidence type="ECO:0000256" key="6">
    <source>
        <dbReference type="SAM" id="MobiDB-lite"/>
    </source>
</evidence>
<sequence>MQGVSELFPNDKIVVNRERAERRRAVARTVRHHRDSLASMSGTSPSFDHELLVHYARTRLSAAYAVPLLVALVALVATVWLSHTIIISWAATTLAAHCVGTFLCHRFLKSSADRVSIRRWTRMFVATEFCYGLTWIALLIATSTVQAPGIEIFQFATMLTILAVGTMFASSIPAGAVAGTAPIALTMVALFAIRQDVLYLALSFLSIGSEIFFLTLSQRLQSTTMGMMRYRAEKDNLIAELGTAKAISDESRRRAEEANLAKSRFLATMSHELRTPLNAILGFSEVMKNEVLGPMQNATYREYAGDIHSSGQHLLALINEILDLSRIEAGRYELHEEAVTLAHVIEECENLVRLKARNKNLKITQLLEPDLPRLWADERAVRQVILNLLSNAIKFTPPGGAIDIRAGWTAGGGQYVSIRDNGPGIAPEELPIVMSAFGQGAIAIKSAEQGTGLGLPIVQAMMRMHDGTFELRSRLREGTEAIACFPRSRVMDPLPPVVEEAERRRAAAARPADRIQSSGGIQARRTAG</sequence>
<dbReference type="Pfam" id="PF00512">
    <property type="entry name" value="HisKA"/>
    <property type="match status" value="1"/>
</dbReference>
<dbReference type="Gene3D" id="1.10.287.130">
    <property type="match status" value="1"/>
</dbReference>
<dbReference type="Proteomes" id="UP000184485">
    <property type="component" value="Unassembled WGS sequence"/>
</dbReference>
<keyword evidence="3" id="KW-0597">Phosphoprotein</keyword>
<dbReference type="GO" id="GO:0005886">
    <property type="term" value="C:plasma membrane"/>
    <property type="evidence" value="ECO:0007669"/>
    <property type="project" value="TreeGrafter"/>
</dbReference>
<dbReference type="Pfam" id="PF02518">
    <property type="entry name" value="HATPase_c"/>
    <property type="match status" value="1"/>
</dbReference>
<feature type="transmembrane region" description="Helical" evidence="7">
    <location>
        <begin position="120"/>
        <end position="140"/>
    </location>
</feature>
<dbReference type="SMART" id="SM00387">
    <property type="entry name" value="HATPase_c"/>
    <property type="match status" value="1"/>
</dbReference>
<evidence type="ECO:0000259" key="8">
    <source>
        <dbReference type="PROSITE" id="PS50109"/>
    </source>
</evidence>
<evidence type="ECO:0000313" key="9">
    <source>
        <dbReference type="EMBL" id="SHG03253.1"/>
    </source>
</evidence>
<dbReference type="RefSeq" id="WP_073055015.1">
    <property type="nucleotide sequence ID" value="NZ_FQUP01000003.1"/>
</dbReference>
<dbReference type="InterPro" id="IPR036890">
    <property type="entry name" value="HATPase_C_sf"/>
</dbReference>
<dbReference type="InterPro" id="IPR003594">
    <property type="entry name" value="HATPase_dom"/>
</dbReference>
<dbReference type="PANTHER" id="PTHR43047:SF72">
    <property type="entry name" value="OSMOSENSING HISTIDINE PROTEIN KINASE SLN1"/>
    <property type="match status" value="1"/>
</dbReference>
<dbReference type="GO" id="GO:0000155">
    <property type="term" value="F:phosphorelay sensor kinase activity"/>
    <property type="evidence" value="ECO:0007669"/>
    <property type="project" value="InterPro"/>
</dbReference>
<feature type="region of interest" description="Disordered" evidence="6">
    <location>
        <begin position="501"/>
        <end position="528"/>
    </location>
</feature>
<feature type="transmembrane region" description="Helical" evidence="7">
    <location>
        <begin position="176"/>
        <end position="193"/>
    </location>
</feature>
<accession>A0A1M5GHR3</accession>
<reference evidence="9 10" key="1">
    <citation type="submission" date="2016-11" db="EMBL/GenBank/DDBJ databases">
        <authorList>
            <person name="Jaros S."/>
            <person name="Januszkiewicz K."/>
            <person name="Wedrychowicz H."/>
        </authorList>
    </citation>
    <scope>NUCLEOTIDE SEQUENCE [LARGE SCALE GENOMIC DNA]</scope>
    <source>
        <strain evidence="9 10">DSM 19436</strain>
    </source>
</reference>
<evidence type="ECO:0000256" key="4">
    <source>
        <dbReference type="ARBA" id="ARBA00022679"/>
    </source>
</evidence>
<evidence type="ECO:0000256" key="2">
    <source>
        <dbReference type="ARBA" id="ARBA00012438"/>
    </source>
</evidence>
<dbReference type="AlphaFoldDB" id="A0A1M5GHR3"/>
<dbReference type="STRING" id="1122133.SAMN02745157_3412"/>
<dbReference type="Gene3D" id="3.30.565.10">
    <property type="entry name" value="Histidine kinase-like ATPase, C-terminal domain"/>
    <property type="match status" value="1"/>
</dbReference>
<dbReference type="InterPro" id="IPR005467">
    <property type="entry name" value="His_kinase_dom"/>
</dbReference>
<keyword evidence="5 9" id="KW-0418">Kinase</keyword>
<feature type="transmembrane region" description="Helical" evidence="7">
    <location>
        <begin position="86"/>
        <end position="108"/>
    </location>
</feature>
<dbReference type="SUPFAM" id="SSF55874">
    <property type="entry name" value="ATPase domain of HSP90 chaperone/DNA topoisomerase II/histidine kinase"/>
    <property type="match status" value="1"/>
</dbReference>
<dbReference type="EC" id="2.7.13.3" evidence="2"/>
<dbReference type="InterPro" id="IPR003661">
    <property type="entry name" value="HisK_dim/P_dom"/>
</dbReference>
<evidence type="ECO:0000313" key="10">
    <source>
        <dbReference type="Proteomes" id="UP000184485"/>
    </source>
</evidence>
<keyword evidence="10" id="KW-1185">Reference proteome</keyword>
<dbReference type="PRINTS" id="PR00344">
    <property type="entry name" value="BCTRLSENSOR"/>
</dbReference>
<keyword evidence="4" id="KW-0808">Transferase</keyword>
<dbReference type="CDD" id="cd00082">
    <property type="entry name" value="HisKA"/>
    <property type="match status" value="1"/>
</dbReference>
<evidence type="ECO:0000256" key="3">
    <source>
        <dbReference type="ARBA" id="ARBA00022553"/>
    </source>
</evidence>
<organism evidence="9 10">
    <name type="scientific">Kaistia soli DSM 19436</name>
    <dbReference type="NCBI Taxonomy" id="1122133"/>
    <lineage>
        <taxon>Bacteria</taxon>
        <taxon>Pseudomonadati</taxon>
        <taxon>Pseudomonadota</taxon>
        <taxon>Alphaproteobacteria</taxon>
        <taxon>Hyphomicrobiales</taxon>
        <taxon>Kaistiaceae</taxon>
        <taxon>Kaistia</taxon>
    </lineage>
</organism>
<dbReference type="PANTHER" id="PTHR43047">
    <property type="entry name" value="TWO-COMPONENT HISTIDINE PROTEIN KINASE"/>
    <property type="match status" value="1"/>
</dbReference>
<comment type="catalytic activity">
    <reaction evidence="1">
        <text>ATP + protein L-histidine = ADP + protein N-phospho-L-histidine.</text>
        <dbReference type="EC" id="2.7.13.3"/>
    </reaction>
</comment>
<dbReference type="SMART" id="SM00388">
    <property type="entry name" value="HisKA"/>
    <property type="match status" value="1"/>
</dbReference>
<keyword evidence="7" id="KW-1133">Transmembrane helix</keyword>
<dbReference type="OrthoDB" id="9813151at2"/>
<feature type="transmembrane region" description="Helical" evidence="7">
    <location>
        <begin position="199"/>
        <end position="217"/>
    </location>
</feature>
<dbReference type="EMBL" id="FQUP01000003">
    <property type="protein sequence ID" value="SHG03253.1"/>
    <property type="molecule type" value="Genomic_DNA"/>
</dbReference>
<evidence type="ECO:0000256" key="1">
    <source>
        <dbReference type="ARBA" id="ARBA00000085"/>
    </source>
</evidence>
<dbReference type="SUPFAM" id="SSF47384">
    <property type="entry name" value="Homodimeric domain of signal transducing histidine kinase"/>
    <property type="match status" value="1"/>
</dbReference>
<dbReference type="PROSITE" id="PS50109">
    <property type="entry name" value="HIS_KIN"/>
    <property type="match status" value="1"/>
</dbReference>
<dbReference type="InterPro" id="IPR004358">
    <property type="entry name" value="Sig_transdc_His_kin-like_C"/>
</dbReference>
<evidence type="ECO:0000256" key="5">
    <source>
        <dbReference type="ARBA" id="ARBA00022777"/>
    </source>
</evidence>
<keyword evidence="7" id="KW-0812">Transmembrane</keyword>
<dbReference type="InterPro" id="IPR036097">
    <property type="entry name" value="HisK_dim/P_sf"/>
</dbReference>
<name>A0A1M5GHR3_9HYPH</name>
<feature type="transmembrane region" description="Helical" evidence="7">
    <location>
        <begin position="62"/>
        <end position="80"/>
    </location>
</feature>
<feature type="domain" description="Histidine kinase" evidence="8">
    <location>
        <begin position="268"/>
        <end position="489"/>
    </location>
</feature>
<evidence type="ECO:0000256" key="7">
    <source>
        <dbReference type="SAM" id="Phobius"/>
    </source>
</evidence>
<keyword evidence="7" id="KW-0472">Membrane</keyword>
<dbReference type="GO" id="GO:0009927">
    <property type="term" value="F:histidine phosphotransfer kinase activity"/>
    <property type="evidence" value="ECO:0007669"/>
    <property type="project" value="TreeGrafter"/>
</dbReference>